<evidence type="ECO:0000256" key="3">
    <source>
        <dbReference type="ARBA" id="ARBA00023315"/>
    </source>
</evidence>
<evidence type="ECO:0000256" key="2">
    <source>
        <dbReference type="ARBA" id="ARBA00022679"/>
    </source>
</evidence>
<dbReference type="Gene3D" id="3.40.630.30">
    <property type="match status" value="2"/>
</dbReference>
<proteinExistence type="inferred from homology"/>
<dbReference type="PANTHER" id="PTHR10545">
    <property type="entry name" value="DIAMINE N-ACETYLTRANSFERASE"/>
    <property type="match status" value="1"/>
</dbReference>
<comment type="similarity">
    <text evidence="1">Belongs to the acetyltransferase family.</text>
</comment>
<dbReference type="SUPFAM" id="SSF55729">
    <property type="entry name" value="Acyl-CoA N-acyltransferases (Nat)"/>
    <property type="match status" value="1"/>
</dbReference>
<dbReference type="PROSITE" id="PS51186">
    <property type="entry name" value="GNAT"/>
    <property type="match status" value="1"/>
</dbReference>
<name>A0A8K0A2Q5_BRALA</name>
<feature type="domain" description="N-acetyltransferase" evidence="4">
    <location>
        <begin position="10"/>
        <end position="182"/>
    </location>
</feature>
<keyword evidence="3" id="KW-0012">Acyltransferase</keyword>
<dbReference type="PANTHER" id="PTHR10545:SF29">
    <property type="entry name" value="GH14572P-RELATED"/>
    <property type="match status" value="1"/>
</dbReference>
<gene>
    <name evidence="5" type="primary">SAT1</name>
    <name evidence="5" type="ORF">BLAG_LOCUS20053</name>
</gene>
<dbReference type="CDD" id="cd04301">
    <property type="entry name" value="NAT_SF"/>
    <property type="match status" value="1"/>
</dbReference>
<keyword evidence="6" id="KW-1185">Reference proteome</keyword>
<reference evidence="5" key="1">
    <citation type="submission" date="2022-01" db="EMBL/GenBank/DDBJ databases">
        <authorList>
            <person name="Braso-Vives M."/>
        </authorList>
    </citation>
    <scope>NUCLEOTIDE SEQUENCE</scope>
</reference>
<dbReference type="Pfam" id="PF00583">
    <property type="entry name" value="Acetyltransf_1"/>
    <property type="match status" value="1"/>
</dbReference>
<keyword evidence="2" id="KW-0808">Transferase</keyword>
<evidence type="ECO:0000313" key="6">
    <source>
        <dbReference type="Proteomes" id="UP000838412"/>
    </source>
</evidence>
<dbReference type="InterPro" id="IPR000182">
    <property type="entry name" value="GNAT_dom"/>
</dbReference>
<evidence type="ECO:0000313" key="5">
    <source>
        <dbReference type="EMBL" id="CAH1266465.1"/>
    </source>
</evidence>
<dbReference type="AlphaFoldDB" id="A0A8K0A2Q5"/>
<dbReference type="GO" id="GO:0008080">
    <property type="term" value="F:N-acetyltransferase activity"/>
    <property type="evidence" value="ECO:0007669"/>
    <property type="project" value="UniProtKB-ARBA"/>
</dbReference>
<evidence type="ECO:0000259" key="4">
    <source>
        <dbReference type="PROSITE" id="PS51186"/>
    </source>
</evidence>
<dbReference type="InterPro" id="IPR016181">
    <property type="entry name" value="Acyl_CoA_acyltransferase"/>
</dbReference>
<sequence>MAPTGKDFTSIIRPARPDDCGEIARMIKDLAEHQGSGAGSSETVTAEALREDAFRDDPYFRALVAEVPSTADGSGGEAQLIGYAMYYFCYSPFVRRAVYLQSFYVKPPYRGRGIGSSLMKEVAKVPNGACADVFETINFLPNPTLDVSREHYKKFAEVYGCCTSEEDIDRPSRKAPSEKDKTDKKRGSLLVAGKVRMAIRCAVCLKPRCVYSLSKLKREEEEAVRRVRQSKVFTCGSNLFEDGGRYHDSIVTRQRVNCASPVEVQYYSSTLVSFSDCCYYCGTEGDLLGPDDPVIATLRQQYAVIGVENSCNKMKWTCQGWDDVAIKFYKKCGGKDITEGLNCHLFNMDREELIEFAKS</sequence>
<accession>A0A8K0A2Q5</accession>
<dbReference type="OrthoDB" id="7305308at2759"/>
<organism evidence="5 6">
    <name type="scientific">Branchiostoma lanceolatum</name>
    <name type="common">Common lancelet</name>
    <name type="synonym">Amphioxus lanceolatum</name>
    <dbReference type="NCBI Taxonomy" id="7740"/>
    <lineage>
        <taxon>Eukaryota</taxon>
        <taxon>Metazoa</taxon>
        <taxon>Chordata</taxon>
        <taxon>Cephalochordata</taxon>
        <taxon>Leptocardii</taxon>
        <taxon>Amphioxiformes</taxon>
        <taxon>Branchiostomatidae</taxon>
        <taxon>Branchiostoma</taxon>
    </lineage>
</organism>
<dbReference type="InterPro" id="IPR051016">
    <property type="entry name" value="Diverse_Substrate_AcTransf"/>
</dbReference>
<evidence type="ECO:0000256" key="1">
    <source>
        <dbReference type="ARBA" id="ARBA00008694"/>
    </source>
</evidence>
<dbReference type="Proteomes" id="UP000838412">
    <property type="component" value="Chromosome 5"/>
</dbReference>
<protein>
    <submittedName>
        <fullName evidence="5">SAT1 protein</fullName>
    </submittedName>
</protein>
<dbReference type="EMBL" id="OV696690">
    <property type="protein sequence ID" value="CAH1266465.1"/>
    <property type="molecule type" value="Genomic_DNA"/>
</dbReference>